<protein>
    <submittedName>
        <fullName evidence="2">Fibronectin, type III</fullName>
    </submittedName>
</protein>
<dbReference type="HOGENOM" id="CLU_505037_0_0_0"/>
<sequence>MYSSAISFARKALALIGLAAVVGFSSGNSLVPGTSGVTGGTSTTGGSAGFSGVLDWTKTFSYGSGAAAVTSIESSTPYVYVLLQVPNPNGGGGGGTGGPPPGSTLADQNSHVGPAVRSMAHESFLSAMRSDPASAIRSRLDSYSPALKPAFVPGTRLEVIKYDTSGNQIWATICAEGDPALGGTTPPPHEFYTPGGIAKDSSGNVWITGTAYDTPGISTAPTSTYTVELNPSTGAILTHTGGPLYYSGGQADHQDKGLYIAADGANVYSVGTHADSGSGTVKYQILAYTHSTGFLAGYLDSYAGTPRAVAAASSGNGVLVAGKTPNGTYNDIFAARYVYSSGSITKAFTATYNDASNNEDYATGIALGSSYIFVTGYTYATGSPANVCSLLRLPVSASGTASFTVINSTTFGSPSVITADSSDNAYVAMSGAGITTRKYTSSGTQVWSQYDDETLAVSGTALGIALAGSTVYVGGVEFHNVALAYLASDGTGKVANKAADATAQAFAFNAGTSPPRMYLTGYSGSPGASTNVCYTLQYH</sequence>
<dbReference type="Gene3D" id="2.120.10.30">
    <property type="entry name" value="TolB, C-terminal domain"/>
    <property type="match status" value="1"/>
</dbReference>
<evidence type="ECO:0000313" key="2">
    <source>
        <dbReference type="EMBL" id="AIE87015.1"/>
    </source>
</evidence>
<keyword evidence="3" id="KW-1185">Reference proteome</keyword>
<dbReference type="EMBL" id="CP007139">
    <property type="protein sequence ID" value="AIE87015.1"/>
    <property type="molecule type" value="Genomic_DNA"/>
</dbReference>
<name>A0A068NW71_FIMGI</name>
<dbReference type="InterPro" id="IPR011042">
    <property type="entry name" value="6-blade_b-propeller_TolB-like"/>
</dbReference>
<dbReference type="KEGG" id="fgi:OP10G_3647"/>
<dbReference type="Proteomes" id="UP000027982">
    <property type="component" value="Chromosome"/>
</dbReference>
<accession>A0A068NW71</accession>
<feature type="region of interest" description="Disordered" evidence="1">
    <location>
        <begin position="90"/>
        <end position="111"/>
    </location>
</feature>
<proteinExistence type="predicted"/>
<evidence type="ECO:0000256" key="1">
    <source>
        <dbReference type="SAM" id="MobiDB-lite"/>
    </source>
</evidence>
<reference evidence="2 3" key="1">
    <citation type="journal article" date="2014" name="PLoS ONE">
        <title>The first complete genome sequence of the class fimbriimonadia in the phylum armatimonadetes.</title>
        <authorList>
            <person name="Hu Z.Y."/>
            <person name="Wang Y.Z."/>
            <person name="Im W.T."/>
            <person name="Wang S.Y."/>
            <person name="Zhao G.P."/>
            <person name="Zheng H.J."/>
            <person name="Quan Z.X."/>
        </authorList>
    </citation>
    <scope>NUCLEOTIDE SEQUENCE [LARGE SCALE GENOMIC DNA]</scope>
    <source>
        <strain evidence="2">Gsoil 348</strain>
    </source>
</reference>
<organism evidence="2 3">
    <name type="scientific">Fimbriimonas ginsengisoli Gsoil 348</name>
    <dbReference type="NCBI Taxonomy" id="661478"/>
    <lineage>
        <taxon>Bacteria</taxon>
        <taxon>Bacillati</taxon>
        <taxon>Armatimonadota</taxon>
        <taxon>Fimbriimonadia</taxon>
        <taxon>Fimbriimonadales</taxon>
        <taxon>Fimbriimonadaceae</taxon>
        <taxon>Fimbriimonas</taxon>
    </lineage>
</organism>
<gene>
    <name evidence="2" type="ORF">OP10G_3647</name>
</gene>
<dbReference type="SUPFAM" id="SSF101898">
    <property type="entry name" value="NHL repeat"/>
    <property type="match status" value="1"/>
</dbReference>
<evidence type="ECO:0000313" key="3">
    <source>
        <dbReference type="Proteomes" id="UP000027982"/>
    </source>
</evidence>
<dbReference type="AlphaFoldDB" id="A0A068NW71"/>